<dbReference type="Pfam" id="PF03466">
    <property type="entry name" value="LysR_substrate"/>
    <property type="match status" value="1"/>
</dbReference>
<evidence type="ECO:0000259" key="1">
    <source>
        <dbReference type="Pfam" id="PF03466"/>
    </source>
</evidence>
<feature type="domain" description="LysR substrate-binding" evidence="1">
    <location>
        <begin position="5"/>
        <end position="64"/>
    </location>
</feature>
<dbReference type="EMBL" id="LJIX01000006">
    <property type="protein sequence ID" value="KQL19222.1"/>
    <property type="molecule type" value="Genomic_DNA"/>
</dbReference>
<name>A0A0Q3QNC4_9BACI</name>
<dbReference type="AlphaFoldDB" id="A0A0Q3QNC4"/>
<dbReference type="CDD" id="cd05466">
    <property type="entry name" value="PBP2_LTTR_substrate"/>
    <property type="match status" value="1"/>
</dbReference>
<dbReference type="RefSeq" id="WP_056684308.1">
    <property type="nucleotide sequence ID" value="NZ_CP041305.1"/>
</dbReference>
<evidence type="ECO:0000313" key="3">
    <source>
        <dbReference type="Proteomes" id="UP000050996"/>
    </source>
</evidence>
<protein>
    <recommendedName>
        <fullName evidence="1">LysR substrate-binding domain-containing protein</fullName>
    </recommendedName>
</protein>
<dbReference type="SUPFAM" id="SSF53850">
    <property type="entry name" value="Periplasmic binding protein-like II"/>
    <property type="match status" value="1"/>
</dbReference>
<dbReference type="Proteomes" id="UP000050996">
    <property type="component" value="Unassembled WGS sequence"/>
</dbReference>
<comment type="caution">
    <text evidence="2">The sequence shown here is derived from an EMBL/GenBank/DDBJ whole genome shotgun (WGS) entry which is preliminary data.</text>
</comment>
<gene>
    <name evidence="2" type="ORF">AN957_11980</name>
</gene>
<keyword evidence="3" id="KW-1185">Reference proteome</keyword>
<dbReference type="InterPro" id="IPR005119">
    <property type="entry name" value="LysR_subst-bd"/>
</dbReference>
<evidence type="ECO:0000313" key="2">
    <source>
        <dbReference type="EMBL" id="KQL19222.1"/>
    </source>
</evidence>
<organism evidence="2 3">
    <name type="scientific">Cytobacillus solani</name>
    <dbReference type="NCBI Taxonomy" id="1637975"/>
    <lineage>
        <taxon>Bacteria</taxon>
        <taxon>Bacillati</taxon>
        <taxon>Bacillota</taxon>
        <taxon>Bacilli</taxon>
        <taxon>Bacillales</taxon>
        <taxon>Bacillaceae</taxon>
        <taxon>Cytobacillus</taxon>
    </lineage>
</organism>
<accession>A0A0Q3QNC4</accession>
<reference evidence="2 3" key="1">
    <citation type="submission" date="2015-09" db="EMBL/GenBank/DDBJ databases">
        <title>Genome sequencing project for genomic taxonomy and phylogenomics of Bacillus-like bacteria.</title>
        <authorList>
            <person name="Liu B."/>
            <person name="Wang J."/>
            <person name="Zhu Y."/>
            <person name="Liu G."/>
            <person name="Chen Q."/>
            <person name="Chen Z."/>
            <person name="Lan J."/>
            <person name="Che J."/>
            <person name="Ge C."/>
            <person name="Shi H."/>
            <person name="Pan Z."/>
            <person name="Liu X."/>
        </authorList>
    </citation>
    <scope>NUCLEOTIDE SEQUENCE [LARGE SCALE GENOMIC DNA]</scope>
    <source>
        <strain evidence="2 3">FJAT-18043</strain>
    </source>
</reference>
<proteinExistence type="predicted"/>
<dbReference type="PATRIC" id="fig|1637975.4.peg.2204"/>
<sequence>MEDRQGNRGRIVIAASQVAGTYFLPQKLLSFTEAYPDLKVDIQTRTDEEIEKLVQTGAVDIGLT</sequence>
<dbReference type="Gene3D" id="3.40.190.10">
    <property type="entry name" value="Periplasmic binding protein-like II"/>
    <property type="match status" value="1"/>
</dbReference>